<evidence type="ECO:0000313" key="2">
    <source>
        <dbReference type="EMBL" id="QHJ09954.1"/>
    </source>
</evidence>
<proteinExistence type="predicted"/>
<dbReference type="AlphaFoldDB" id="A0A857JGZ4"/>
<accession>A0A857JGZ4</accession>
<evidence type="ECO:0000313" key="3">
    <source>
        <dbReference type="Proteomes" id="UP000464524"/>
    </source>
</evidence>
<gene>
    <name evidence="2" type="ORF">FX988_00162</name>
</gene>
<dbReference type="Pfam" id="PF08241">
    <property type="entry name" value="Methyltransf_11"/>
    <property type="match status" value="1"/>
</dbReference>
<dbReference type="GO" id="GO:0008757">
    <property type="term" value="F:S-adenosylmethionine-dependent methyltransferase activity"/>
    <property type="evidence" value="ECO:0007669"/>
    <property type="project" value="InterPro"/>
</dbReference>
<dbReference type="OrthoDB" id="6191410at2"/>
<dbReference type="InterPro" id="IPR029063">
    <property type="entry name" value="SAM-dependent_MTases_sf"/>
</dbReference>
<dbReference type="Gene3D" id="3.40.50.150">
    <property type="entry name" value="Vaccinia Virus protein VP39"/>
    <property type="match status" value="1"/>
</dbReference>
<dbReference type="InterPro" id="IPR013216">
    <property type="entry name" value="Methyltransf_11"/>
</dbReference>
<keyword evidence="3" id="KW-1185">Reference proteome</keyword>
<dbReference type="SUPFAM" id="SSF53335">
    <property type="entry name" value="S-adenosyl-L-methionine-dependent methyltransferases"/>
    <property type="match status" value="1"/>
</dbReference>
<sequence>MKPALLDKKPDYPRSWAALPNGAERKAMVENELEHITQQFFGYHLVKVGNLSSELTLSKCSIKHCVNMVAKAHESAGMRSLSREMALKESSVDGFVLAHELDFAQDPHQILREVDRVIMPDGDLAIVGFNPLSLTGLRKLVWFNRQSILHEARYFSVPRIKDWLQLLGFEVTQVKYMPYSKFFTNRPNNIVTRWCQRFLPQLASVYIIVAKKRTVPLSPIKPKWKLKPKFSAVGASIRAGSVNSEKPQS</sequence>
<feature type="domain" description="Methyltransferase type 11" evidence="1">
    <location>
        <begin position="79"/>
        <end position="126"/>
    </location>
</feature>
<dbReference type="Proteomes" id="UP000464524">
    <property type="component" value="Chromosome"/>
</dbReference>
<name>A0A857JGZ4_9ALTE</name>
<organism evidence="2 3">
    <name type="scientific">Paraglaciecola mesophila</name>
    <dbReference type="NCBI Taxonomy" id="197222"/>
    <lineage>
        <taxon>Bacteria</taxon>
        <taxon>Pseudomonadati</taxon>
        <taxon>Pseudomonadota</taxon>
        <taxon>Gammaproteobacteria</taxon>
        <taxon>Alteromonadales</taxon>
        <taxon>Alteromonadaceae</taxon>
        <taxon>Paraglaciecola</taxon>
    </lineage>
</organism>
<dbReference type="KEGG" id="pmes:FX988_00162"/>
<dbReference type="EMBL" id="CP047656">
    <property type="protein sequence ID" value="QHJ09954.1"/>
    <property type="molecule type" value="Genomic_DNA"/>
</dbReference>
<dbReference type="RefSeq" id="WP_160177894.1">
    <property type="nucleotide sequence ID" value="NZ_CP047656.1"/>
</dbReference>
<evidence type="ECO:0000259" key="1">
    <source>
        <dbReference type="Pfam" id="PF08241"/>
    </source>
</evidence>
<reference evidence="2 3" key="1">
    <citation type="submission" date="2019-12" db="EMBL/GenBank/DDBJ databases">
        <title>Genome sequencing and assembly of endphytes of Porphyra tenera.</title>
        <authorList>
            <person name="Park J.M."/>
            <person name="Shin R."/>
            <person name="Jo S.H."/>
        </authorList>
    </citation>
    <scope>NUCLEOTIDE SEQUENCE [LARGE SCALE GENOMIC DNA]</scope>
    <source>
        <strain evidence="2 3">GPM4</strain>
    </source>
</reference>
<protein>
    <recommendedName>
        <fullName evidence="1">Methyltransferase type 11 domain-containing protein</fullName>
    </recommendedName>
</protein>